<dbReference type="RefSeq" id="WP_187542591.1">
    <property type="nucleotide sequence ID" value="NZ_CP060717.1"/>
</dbReference>
<evidence type="ECO:0000313" key="1">
    <source>
        <dbReference type="EMBL" id="QNN65600.1"/>
    </source>
</evidence>
<keyword evidence="2" id="KW-1185">Reference proteome</keyword>
<dbReference type="KEGG" id="srhi:H9L12_03210"/>
<reference evidence="1 2" key="1">
    <citation type="submission" date="2020-08" db="EMBL/GenBank/DDBJ databases">
        <title>Genome sequence of Sphingomonas rhizophila KACC 19189T.</title>
        <authorList>
            <person name="Hyun D.-W."/>
            <person name="Bae J.-W."/>
        </authorList>
    </citation>
    <scope>NUCLEOTIDE SEQUENCE [LARGE SCALE GENOMIC DNA]</scope>
    <source>
        <strain evidence="1 2">KACC 19189</strain>
    </source>
</reference>
<proteinExistence type="predicted"/>
<dbReference type="Proteomes" id="UP000515955">
    <property type="component" value="Chromosome"/>
</dbReference>
<name>A0A7G9SCM5_9SPHN</name>
<dbReference type="EMBL" id="CP060717">
    <property type="protein sequence ID" value="QNN65600.1"/>
    <property type="molecule type" value="Genomic_DNA"/>
</dbReference>
<organism evidence="1 2">
    <name type="scientific">Sphingomonas rhizophila</name>
    <dbReference type="NCBI Taxonomy" id="2071607"/>
    <lineage>
        <taxon>Bacteria</taxon>
        <taxon>Pseudomonadati</taxon>
        <taxon>Pseudomonadota</taxon>
        <taxon>Alphaproteobacteria</taxon>
        <taxon>Sphingomonadales</taxon>
        <taxon>Sphingomonadaceae</taxon>
        <taxon>Sphingomonas</taxon>
    </lineage>
</organism>
<accession>A0A7G9SCM5</accession>
<protein>
    <submittedName>
        <fullName evidence="1">Uncharacterized protein</fullName>
    </submittedName>
</protein>
<sequence length="97" mass="10921">MALADLVEARLGLTNISMAIVIHRAAEVAEGRRYWLSLAVDRHPAMVRALRRCFPRRRTGEFQARMGSLGDLELAGVDRVEIDRAIARFRTLDPASF</sequence>
<dbReference type="AlphaFoldDB" id="A0A7G9SCM5"/>
<gene>
    <name evidence="1" type="ORF">H9L12_03210</name>
</gene>
<evidence type="ECO:0000313" key="2">
    <source>
        <dbReference type="Proteomes" id="UP000515955"/>
    </source>
</evidence>